<keyword evidence="1 6" id="KW-0285">Flavoprotein</keyword>
<dbReference type="EC" id="1.14.13.-" evidence="9"/>
<evidence type="ECO:0000256" key="4">
    <source>
        <dbReference type="ARBA" id="ARBA00023033"/>
    </source>
</evidence>
<dbReference type="PROSITE" id="PS51257">
    <property type="entry name" value="PROKAR_LIPOPROTEIN"/>
    <property type="match status" value="1"/>
</dbReference>
<evidence type="ECO:0000259" key="7">
    <source>
        <dbReference type="Pfam" id="PF00296"/>
    </source>
</evidence>
<dbReference type="PANTHER" id="PTHR30011">
    <property type="entry name" value="ALKANESULFONATE MONOOXYGENASE-RELATED"/>
    <property type="match status" value="1"/>
</dbReference>
<keyword evidence="11" id="KW-1185">Reference proteome</keyword>
<dbReference type="InterPro" id="IPR016215">
    <property type="entry name" value="NTA_MOA"/>
</dbReference>
<proteinExistence type="inferred from homology"/>
<feature type="binding site" evidence="6">
    <location>
        <position position="152"/>
    </location>
    <ligand>
        <name>FMN</name>
        <dbReference type="ChEBI" id="CHEBI:58210"/>
    </ligand>
</feature>
<dbReference type="InterPro" id="IPR051260">
    <property type="entry name" value="Diverse_substr_monoxygenases"/>
</dbReference>
<comment type="similarity">
    <text evidence="5">Belongs to the NtaA/SnaA/DszA monooxygenase family.</text>
</comment>
<feature type="domain" description="Luciferase-like" evidence="7">
    <location>
        <begin position="18"/>
        <end position="387"/>
    </location>
</feature>
<dbReference type="EC" id="1.14.14.10" evidence="9"/>
<evidence type="ECO:0000313" key="11">
    <source>
        <dbReference type="Proteomes" id="UP000321598"/>
    </source>
</evidence>
<evidence type="ECO:0000256" key="1">
    <source>
        <dbReference type="ARBA" id="ARBA00022630"/>
    </source>
</evidence>
<dbReference type="EMBL" id="BKAV01000016">
    <property type="protein sequence ID" value="GEQ00518.1"/>
    <property type="molecule type" value="Genomic_DNA"/>
</dbReference>
<dbReference type="RefSeq" id="WP_103388271.1">
    <property type="nucleotide sequence ID" value="NZ_BKAV01000016.1"/>
</dbReference>
<reference evidence="9 10" key="1">
    <citation type="submission" date="2018-06" db="EMBL/GenBank/DDBJ databases">
        <authorList>
            <consortium name="Pathogen Informatics"/>
            <person name="Doyle S."/>
        </authorList>
    </citation>
    <scope>NUCLEOTIDE SEQUENCE [LARGE SCALE GENOMIC DNA]</scope>
    <source>
        <strain evidence="9 10">NCTC12413</strain>
    </source>
</reference>
<dbReference type="SUPFAM" id="SSF51679">
    <property type="entry name" value="Bacterial luciferase-like"/>
    <property type="match status" value="1"/>
</dbReference>
<feature type="binding site" evidence="6">
    <location>
        <position position="60"/>
    </location>
    <ligand>
        <name>FMN</name>
        <dbReference type="ChEBI" id="CHEBI:58210"/>
    </ligand>
</feature>
<dbReference type="EMBL" id="UGZE01000001">
    <property type="protein sequence ID" value="SUJ07876.1"/>
    <property type="molecule type" value="Genomic_DNA"/>
</dbReference>
<dbReference type="CDD" id="cd01095">
    <property type="entry name" value="Nitrilotriacetate_monoxgenase"/>
    <property type="match status" value="1"/>
</dbReference>
<dbReference type="InterPro" id="IPR036661">
    <property type="entry name" value="Luciferase-like_sf"/>
</dbReference>
<evidence type="ECO:0000256" key="6">
    <source>
        <dbReference type="PIRSR" id="PIRSR000337-1"/>
    </source>
</evidence>
<feature type="binding site" evidence="6">
    <location>
        <position position="223"/>
    </location>
    <ligand>
        <name>FMN</name>
        <dbReference type="ChEBI" id="CHEBI:58210"/>
    </ligand>
</feature>
<dbReference type="Gene3D" id="3.20.20.30">
    <property type="entry name" value="Luciferase-like domain"/>
    <property type="match status" value="1"/>
</dbReference>
<evidence type="ECO:0000256" key="3">
    <source>
        <dbReference type="ARBA" id="ARBA00023002"/>
    </source>
</evidence>
<protein>
    <submittedName>
        <fullName evidence="8 9">Monooxygenase</fullName>
        <ecNumber evidence="9">1.14.13.-</ecNumber>
        <ecNumber evidence="9">1.14.14.10</ecNumber>
    </submittedName>
</protein>
<evidence type="ECO:0000313" key="8">
    <source>
        <dbReference type="EMBL" id="GEQ00518.1"/>
    </source>
</evidence>
<feature type="binding site" evidence="6">
    <location>
        <position position="98"/>
    </location>
    <ligand>
        <name>FMN</name>
        <dbReference type="ChEBI" id="CHEBI:58210"/>
    </ligand>
</feature>
<dbReference type="OrthoDB" id="3265338at2"/>
<dbReference type="STRING" id="1212545.SARL_10051"/>
<dbReference type="Pfam" id="PF00296">
    <property type="entry name" value="Bac_luciferase"/>
    <property type="match status" value="1"/>
</dbReference>
<sequence length="435" mass="48229">MTQPHTKQLNIGVLLYACGHHQAAWLQPDSSIERIGNINYYQSLAQIAERGLFDAVFFADNQSFPAQSASDMPAFWFDPLINLAAIAQVTQHIGLVSTISSTFANPFTAARQLLSLDHLSGGRVGWNLVTSMTDNEAQNHSLSQLPGHDARYAKAREFAEVMNHLLNSWNPSNFIHQREQHALIEPEHIQSFNYRGDYFNVTGPSTTPSSIQGDLVAMQAGASEPGVTLAADFADAVYAVAWNMEQAQKYIQRLHEKIAHSSQPTRTIKVFPGLVTYVGETYEAALAKKQALDDLLPIETALSQLSSFIRQDCSDWELDAPVPPLPPVEDFTGPVGRYETILQIIQDKQPTVRELLGYLNAGGGHLTLIGTPSIIVDEMERWFEAGVADGFNLMPPTLPNSLDDFVTLVVPELQRRGLYRTTYTGHTFREHLNLS</sequence>
<evidence type="ECO:0000313" key="9">
    <source>
        <dbReference type="EMBL" id="SUJ07876.1"/>
    </source>
</evidence>
<evidence type="ECO:0000313" key="10">
    <source>
        <dbReference type="Proteomes" id="UP000254956"/>
    </source>
</evidence>
<feature type="binding site" evidence="6">
    <location>
        <position position="148"/>
    </location>
    <ligand>
        <name>FMN</name>
        <dbReference type="ChEBI" id="CHEBI:58210"/>
    </ligand>
</feature>
<evidence type="ECO:0000256" key="5">
    <source>
        <dbReference type="ARBA" id="ARBA00033748"/>
    </source>
</evidence>
<name>A0A380BXI6_9STAP</name>
<dbReference type="Proteomes" id="UP000321598">
    <property type="component" value="Unassembled WGS sequence"/>
</dbReference>
<dbReference type="GO" id="GO:0018529">
    <property type="term" value="F:nitrilotriacetate monooxygenase activity"/>
    <property type="evidence" value="ECO:0007669"/>
    <property type="project" value="UniProtKB-EC"/>
</dbReference>
<keyword evidence="3 9" id="KW-0560">Oxidoreductase</keyword>
<dbReference type="PANTHER" id="PTHR30011:SF16">
    <property type="entry name" value="C2H2 FINGER DOMAIN TRANSCRIPTION FACTOR (EUROFUNG)-RELATED"/>
    <property type="match status" value="1"/>
</dbReference>
<dbReference type="Proteomes" id="UP000254956">
    <property type="component" value="Unassembled WGS sequence"/>
</dbReference>
<accession>A0A380BXI6</accession>
<gene>
    <name evidence="9" type="primary">ntaA</name>
    <name evidence="9" type="ORF">NCTC12413_00205</name>
    <name evidence="8" type="ORF">SAR03_15550</name>
</gene>
<keyword evidence="4 9" id="KW-0503">Monooxygenase</keyword>
<reference evidence="8 11" key="2">
    <citation type="submission" date="2019-07" db="EMBL/GenBank/DDBJ databases">
        <title>Whole genome shotgun sequence of Staphylococcus arlettae NBRC 109765.</title>
        <authorList>
            <person name="Hosoyama A."/>
            <person name="Uohara A."/>
            <person name="Ohji S."/>
            <person name="Ichikawa N."/>
        </authorList>
    </citation>
    <scope>NUCLEOTIDE SEQUENCE [LARGE SCALE GENOMIC DNA]</scope>
    <source>
        <strain evidence="8 11">NBRC 109765</strain>
    </source>
</reference>
<dbReference type="InterPro" id="IPR011251">
    <property type="entry name" value="Luciferase-like_dom"/>
</dbReference>
<evidence type="ECO:0000256" key="2">
    <source>
        <dbReference type="ARBA" id="ARBA00022643"/>
    </source>
</evidence>
<dbReference type="AlphaFoldDB" id="A0A380BXI6"/>
<dbReference type="PIRSF" id="PIRSF000337">
    <property type="entry name" value="NTA_MOA"/>
    <property type="match status" value="1"/>
</dbReference>
<organism evidence="9 10">
    <name type="scientific">Staphylococcus arlettae</name>
    <dbReference type="NCBI Taxonomy" id="29378"/>
    <lineage>
        <taxon>Bacteria</taxon>
        <taxon>Bacillati</taxon>
        <taxon>Bacillota</taxon>
        <taxon>Bacilli</taxon>
        <taxon>Bacillales</taxon>
        <taxon>Staphylococcaceae</taxon>
        <taxon>Staphylococcus</taxon>
    </lineage>
</organism>
<keyword evidence="2 6" id="KW-0288">FMN</keyword>
<dbReference type="NCBIfam" id="TIGR03860">
    <property type="entry name" value="FMN_nitrolo"/>
    <property type="match status" value="1"/>
</dbReference>